<dbReference type="EMBL" id="JAKOGG010000002">
    <property type="protein sequence ID" value="MCS4555489.1"/>
    <property type="molecule type" value="Genomic_DNA"/>
</dbReference>
<evidence type="ECO:0000256" key="1">
    <source>
        <dbReference type="ARBA" id="ARBA00000085"/>
    </source>
</evidence>
<feature type="transmembrane region" description="Helical" evidence="10">
    <location>
        <begin position="122"/>
        <end position="140"/>
    </location>
</feature>
<evidence type="ECO:0000256" key="10">
    <source>
        <dbReference type="SAM" id="Phobius"/>
    </source>
</evidence>
<comment type="subcellular location">
    <subcellularLocation>
        <location evidence="2">Cell membrane</location>
        <topology evidence="2">Multi-pass membrane protein</topology>
    </subcellularLocation>
</comment>
<dbReference type="PANTHER" id="PTHR44936">
    <property type="entry name" value="SENSOR PROTEIN CREC"/>
    <property type="match status" value="1"/>
</dbReference>
<evidence type="ECO:0000256" key="5">
    <source>
        <dbReference type="ARBA" id="ARBA00022553"/>
    </source>
</evidence>
<evidence type="ECO:0000256" key="8">
    <source>
        <dbReference type="ARBA" id="ARBA00022777"/>
    </source>
</evidence>
<dbReference type="SUPFAM" id="SSF55874">
    <property type="entry name" value="ATPase domain of HSP90 chaperone/DNA topoisomerase II/histidine kinase"/>
    <property type="match status" value="1"/>
</dbReference>
<evidence type="ECO:0000256" key="9">
    <source>
        <dbReference type="ARBA" id="ARBA00022840"/>
    </source>
</evidence>
<comment type="caution">
    <text evidence="12">The sequence shown here is derived from an EMBL/GenBank/DDBJ whole genome shotgun (WGS) entry which is preliminary data.</text>
</comment>
<dbReference type="InterPro" id="IPR004358">
    <property type="entry name" value="Sig_transdc_His_kin-like_C"/>
</dbReference>
<keyword evidence="9 12" id="KW-0067">ATP-binding</keyword>
<proteinExistence type="predicted"/>
<dbReference type="InterPro" id="IPR036890">
    <property type="entry name" value="HATPase_C_sf"/>
</dbReference>
<dbReference type="EC" id="2.7.13.3" evidence="3"/>
<dbReference type="PANTHER" id="PTHR44936:SF10">
    <property type="entry name" value="SENSOR PROTEIN RSTB"/>
    <property type="match status" value="1"/>
</dbReference>
<keyword evidence="7" id="KW-0547">Nucleotide-binding</keyword>
<gene>
    <name evidence="12" type="ORF">L9G74_03475</name>
</gene>
<dbReference type="InterPro" id="IPR003594">
    <property type="entry name" value="HATPase_dom"/>
</dbReference>
<evidence type="ECO:0000256" key="3">
    <source>
        <dbReference type="ARBA" id="ARBA00012438"/>
    </source>
</evidence>
<keyword evidence="8" id="KW-0418">Kinase</keyword>
<reference evidence="13" key="1">
    <citation type="submission" date="2023-07" db="EMBL/GenBank/DDBJ databases">
        <title>Shewanella mangrovi sp. nov., an acetaldehyde- degrading bacterium isolated from mangrove sediment.</title>
        <authorList>
            <person name="Liu Y."/>
        </authorList>
    </citation>
    <scope>NUCLEOTIDE SEQUENCE [LARGE SCALE GENOMIC DNA]</scope>
    <source>
        <strain evidence="13">C32</strain>
    </source>
</reference>
<evidence type="ECO:0000259" key="11">
    <source>
        <dbReference type="PROSITE" id="PS50109"/>
    </source>
</evidence>
<evidence type="ECO:0000256" key="6">
    <source>
        <dbReference type="ARBA" id="ARBA00022679"/>
    </source>
</evidence>
<evidence type="ECO:0000313" key="13">
    <source>
        <dbReference type="Proteomes" id="UP001201549"/>
    </source>
</evidence>
<dbReference type="InterPro" id="IPR005467">
    <property type="entry name" value="His_kinase_dom"/>
</dbReference>
<feature type="transmembrane region" description="Helical" evidence="10">
    <location>
        <begin position="7"/>
        <end position="27"/>
    </location>
</feature>
<name>A0ABT2FGR1_9GAMM</name>
<keyword evidence="5" id="KW-0597">Phosphoprotein</keyword>
<dbReference type="Gene3D" id="3.30.565.10">
    <property type="entry name" value="Histidine kinase-like ATPase, C-terminal domain"/>
    <property type="match status" value="1"/>
</dbReference>
<feature type="domain" description="Histidine kinase" evidence="11">
    <location>
        <begin position="197"/>
        <end position="401"/>
    </location>
</feature>
<dbReference type="SUPFAM" id="SSF47384">
    <property type="entry name" value="Homodimeric domain of signal transducing histidine kinase"/>
    <property type="match status" value="1"/>
</dbReference>
<dbReference type="RefSeq" id="WP_238894891.1">
    <property type="nucleotide sequence ID" value="NZ_JAKOGG010000002.1"/>
</dbReference>
<evidence type="ECO:0000256" key="7">
    <source>
        <dbReference type="ARBA" id="ARBA00022741"/>
    </source>
</evidence>
<dbReference type="PROSITE" id="PS50109">
    <property type="entry name" value="HIS_KIN"/>
    <property type="match status" value="1"/>
</dbReference>
<keyword evidence="6" id="KW-0808">Transferase</keyword>
<dbReference type="Pfam" id="PF02518">
    <property type="entry name" value="HATPase_c"/>
    <property type="match status" value="1"/>
</dbReference>
<keyword evidence="4" id="KW-1003">Cell membrane</keyword>
<dbReference type="CDD" id="cd00082">
    <property type="entry name" value="HisKA"/>
    <property type="match status" value="1"/>
</dbReference>
<dbReference type="Pfam" id="PF00512">
    <property type="entry name" value="HisKA"/>
    <property type="match status" value="1"/>
</dbReference>
<dbReference type="Proteomes" id="UP001201549">
    <property type="component" value="Unassembled WGS sequence"/>
</dbReference>
<evidence type="ECO:0000313" key="12">
    <source>
        <dbReference type="EMBL" id="MCS4555489.1"/>
    </source>
</evidence>
<accession>A0ABT2FGR1</accession>
<evidence type="ECO:0000256" key="4">
    <source>
        <dbReference type="ARBA" id="ARBA00022475"/>
    </source>
</evidence>
<evidence type="ECO:0000256" key="2">
    <source>
        <dbReference type="ARBA" id="ARBA00004651"/>
    </source>
</evidence>
<dbReference type="SMART" id="SM00388">
    <property type="entry name" value="HisKA"/>
    <property type="match status" value="1"/>
</dbReference>
<dbReference type="InterPro" id="IPR050980">
    <property type="entry name" value="2C_sensor_his_kinase"/>
</dbReference>
<keyword evidence="13" id="KW-1185">Reference proteome</keyword>
<dbReference type="SMART" id="SM00387">
    <property type="entry name" value="HATPase_c"/>
    <property type="match status" value="1"/>
</dbReference>
<dbReference type="InterPro" id="IPR003661">
    <property type="entry name" value="HisK_dim/P_dom"/>
</dbReference>
<comment type="catalytic activity">
    <reaction evidence="1">
        <text>ATP + protein L-histidine = ADP + protein N-phospho-L-histidine.</text>
        <dbReference type="EC" id="2.7.13.3"/>
    </reaction>
</comment>
<keyword evidence="10" id="KW-0472">Membrane</keyword>
<keyword evidence="10" id="KW-0812">Transmembrane</keyword>
<dbReference type="InterPro" id="IPR036097">
    <property type="entry name" value="HisK_dim/P_sf"/>
</dbReference>
<organism evidence="12 13">
    <name type="scientific">Shewanella electrica</name>
    <dbReference type="NCBI Taxonomy" id="515560"/>
    <lineage>
        <taxon>Bacteria</taxon>
        <taxon>Pseudomonadati</taxon>
        <taxon>Pseudomonadota</taxon>
        <taxon>Gammaproteobacteria</taxon>
        <taxon>Alteromonadales</taxon>
        <taxon>Shewanellaceae</taxon>
        <taxon>Shewanella</taxon>
    </lineage>
</organism>
<keyword evidence="10" id="KW-1133">Transmembrane helix</keyword>
<dbReference type="GO" id="GO:0005524">
    <property type="term" value="F:ATP binding"/>
    <property type="evidence" value="ECO:0007669"/>
    <property type="project" value="UniProtKB-KW"/>
</dbReference>
<protein>
    <recommendedName>
        <fullName evidence="3">histidine kinase</fullName>
        <ecNumber evidence="3">2.7.13.3</ecNumber>
    </recommendedName>
</protein>
<sequence>MHKQFLRVYLLLIVSVIGLLVGFGKLFETLVAPQDSYQVAVRELFDQASLTSQPSLVTTLPREAVQFPQAIAEQLRQGNTVAVKLADERLTYYRLDGEILLALGPLHDDSSLWAETEHHFTAIFYTALALLLLLLLYPIARDLLRVQRAAMLFAEQPQRLTIDVKPTSSVYPLAHTLETMSVRHMESEALQKDLANIVAHEVRTPLARMEFVLQSIESHIDGKYALRLQKDIDEINSLVEDYLAFAREQYQQPEINLQRLPASTLAAQLKDKFAVYQSRINISFDVDEQSCVYDLQLLQVAVQNLLTNALRYAKQRIHLRWSINDYECRIMVSDDGVGLKDKHQALKQAFARGDTGGDTMGFGLGLYICHQIAVRHSGQLEISRCEHLGGASFEIRWPNKLPLPTV</sequence>
<dbReference type="PRINTS" id="PR00344">
    <property type="entry name" value="BCTRLSENSOR"/>
</dbReference>
<dbReference type="Gene3D" id="1.10.287.130">
    <property type="match status" value="1"/>
</dbReference>